<accession>A0A6I6GLB5</accession>
<evidence type="ECO:0000259" key="2">
    <source>
        <dbReference type="Pfam" id="PF00535"/>
    </source>
</evidence>
<keyword evidence="1" id="KW-0472">Membrane</keyword>
<dbReference type="InterPro" id="IPR050834">
    <property type="entry name" value="Glycosyltransf_2"/>
</dbReference>
<dbReference type="PANTHER" id="PTHR43685">
    <property type="entry name" value="GLYCOSYLTRANSFERASE"/>
    <property type="match status" value="1"/>
</dbReference>
<keyword evidence="1" id="KW-0997">Cell inner membrane</keyword>
<dbReference type="CDD" id="cd06433">
    <property type="entry name" value="GT_2_WfgS_like"/>
    <property type="match status" value="2"/>
</dbReference>
<keyword evidence="1" id="KW-1003">Cell membrane</keyword>
<dbReference type="AlphaFoldDB" id="A0A6I6GLB5"/>
<organism evidence="3 4">
    <name type="scientific">Pseudomonas alkylphenolica</name>
    <dbReference type="NCBI Taxonomy" id="237609"/>
    <lineage>
        <taxon>Bacteria</taxon>
        <taxon>Pseudomonadati</taxon>
        <taxon>Pseudomonadota</taxon>
        <taxon>Gammaproteobacteria</taxon>
        <taxon>Pseudomonadales</taxon>
        <taxon>Pseudomonadaceae</taxon>
        <taxon>Pseudomonas</taxon>
    </lineage>
</organism>
<feature type="domain" description="Glycosyltransferase 2-like" evidence="2">
    <location>
        <begin position="4"/>
        <end position="128"/>
    </location>
</feature>
<dbReference type="PANTHER" id="PTHR43685:SF2">
    <property type="entry name" value="GLYCOSYLTRANSFERASE 2-LIKE DOMAIN-CONTAINING PROTEIN"/>
    <property type="match status" value="1"/>
</dbReference>
<sequence>MLFSVVTVTYNAADLLQKTIESVLGQTSADFEYLIVDGGSGDGTVELIEKYASRLGYWSSEKDTGIYNAMNKAIRQCKGEWVIFMNAGDTFTDVNVLARIAGHCHDNVDLVYGDRHRVDSAGSRRYEKAGELKDAYFREVVFHQSLFTRTSLLRERNYDESYKLAADYEFMLYALRNEKKFQYVELSISDFLEGGASRENYLLAQIEAIKASLHHAPDKNLIRRNYYLDNLVIQNMGRIINSQVQASKRLNPELRLEARPVGNSVNLFAVNASPELESLLNRINQPFSAENISELASSPVKNAEHLMRRVVRRMGRGIKRLLRSNRSSELVAAPVPAPQPVQKPVQMEVADDRPKVTVVTVCYNAGAALLDTIQSVAAQSYQNLEYIVVDGASTDQTADILKENGGKITRIISEPDQGIYDAMNKAMDIATGEYTIYMNAGDVFYSSDTVKEVFANKVDGFDLVYGARMYSASGEEPIYQEARPLETAFLRMPYCHQSLFLKTSVLREFRFNLTYRFAADYDQSVRLFVAGKSHLQLSQPVCIFAAGGASESGIRPYIETIKILMDNCKDKEIIRKNTYFSSFTRNASSLLDI</sequence>
<dbReference type="Gene3D" id="3.90.550.10">
    <property type="entry name" value="Spore Coat Polysaccharide Biosynthesis Protein SpsA, Chain A"/>
    <property type="match status" value="2"/>
</dbReference>
<evidence type="ECO:0000313" key="4">
    <source>
        <dbReference type="Proteomes" id="UP000426235"/>
    </source>
</evidence>
<reference evidence="3" key="1">
    <citation type="submission" date="2019-12" db="EMBL/GenBank/DDBJ databases">
        <title>Hybrid Genome Assemblies of two High G+C Isolates from Undergraduate Microbiology Courses.</title>
        <authorList>
            <person name="Ne Ville C.J."/>
            <person name="Enright D."/>
            <person name="Hernandez I."/>
            <person name="Dodsworth J."/>
            <person name="Orwin P.M."/>
        </authorList>
    </citation>
    <scope>NUCLEOTIDE SEQUENCE [LARGE SCALE GENOMIC DNA]</scope>
    <source>
        <strain evidence="3">Neo</strain>
    </source>
</reference>
<protein>
    <submittedName>
        <fullName evidence="3">Glycosyltransferase</fullName>
    </submittedName>
</protein>
<dbReference type="EMBL" id="CP046621">
    <property type="protein sequence ID" value="QGW75242.1"/>
    <property type="molecule type" value="Genomic_DNA"/>
</dbReference>
<keyword evidence="4" id="KW-1185">Reference proteome</keyword>
<name>A0A6I6GLB5_9PSED</name>
<dbReference type="Pfam" id="PF00535">
    <property type="entry name" value="Glycos_transf_2"/>
    <property type="match status" value="2"/>
</dbReference>
<dbReference type="InterPro" id="IPR001173">
    <property type="entry name" value="Glyco_trans_2-like"/>
</dbReference>
<dbReference type="Proteomes" id="UP000426235">
    <property type="component" value="Chromosome"/>
</dbReference>
<dbReference type="RefSeq" id="WP_157190602.1">
    <property type="nucleotide sequence ID" value="NZ_CP046621.1"/>
</dbReference>
<dbReference type="SUPFAM" id="SSF53448">
    <property type="entry name" value="Nucleotide-diphospho-sugar transferases"/>
    <property type="match status" value="2"/>
</dbReference>
<gene>
    <name evidence="3" type="ORF">GPJ81_00655</name>
</gene>
<evidence type="ECO:0000313" key="3">
    <source>
        <dbReference type="EMBL" id="QGW75242.1"/>
    </source>
</evidence>
<dbReference type="InterPro" id="IPR029044">
    <property type="entry name" value="Nucleotide-diphossugar_trans"/>
</dbReference>
<dbReference type="GO" id="GO:0016740">
    <property type="term" value="F:transferase activity"/>
    <property type="evidence" value="ECO:0007669"/>
    <property type="project" value="UniProtKB-KW"/>
</dbReference>
<feature type="domain" description="Glycosyltransferase 2-like" evidence="2">
    <location>
        <begin position="357"/>
        <end position="494"/>
    </location>
</feature>
<proteinExistence type="predicted"/>
<evidence type="ECO:0000256" key="1">
    <source>
        <dbReference type="ARBA" id="ARBA00022519"/>
    </source>
</evidence>